<evidence type="ECO:0000313" key="15">
    <source>
        <dbReference type="Proteomes" id="UP000588083"/>
    </source>
</evidence>
<dbReference type="EMBL" id="BLRW01000002">
    <property type="protein sequence ID" value="GFP22563.1"/>
    <property type="molecule type" value="Genomic_DNA"/>
</dbReference>
<dbReference type="InterPro" id="IPR004143">
    <property type="entry name" value="BPL_LPL_catalytic"/>
</dbReference>
<dbReference type="GO" id="GO:0005737">
    <property type="term" value="C:cytoplasm"/>
    <property type="evidence" value="ECO:0007669"/>
    <property type="project" value="TreeGrafter"/>
</dbReference>
<dbReference type="RefSeq" id="WP_176230915.1">
    <property type="nucleotide sequence ID" value="NZ_BLRU01000081.1"/>
</dbReference>
<dbReference type="PROSITE" id="PS51733">
    <property type="entry name" value="BPL_LPL_CATALYTIC"/>
    <property type="match status" value="1"/>
</dbReference>
<evidence type="ECO:0000256" key="5">
    <source>
        <dbReference type="ARBA" id="ARBA00024227"/>
    </source>
</evidence>
<evidence type="ECO:0000256" key="3">
    <source>
        <dbReference type="ARBA" id="ARBA00022840"/>
    </source>
</evidence>
<evidence type="ECO:0000313" key="14">
    <source>
        <dbReference type="Proteomes" id="UP000585609"/>
    </source>
</evidence>
<dbReference type="Proteomes" id="UP000569018">
    <property type="component" value="Unassembled WGS sequence"/>
</dbReference>
<dbReference type="Proteomes" id="UP000574717">
    <property type="component" value="Unassembled WGS sequence"/>
</dbReference>
<dbReference type="PANTHER" id="PTHR12835:SF5">
    <property type="entry name" value="BIOTIN--PROTEIN LIGASE"/>
    <property type="match status" value="1"/>
</dbReference>
<dbReference type="EMBL" id="BLSD01000005">
    <property type="protein sequence ID" value="GFP38477.1"/>
    <property type="molecule type" value="Genomic_DNA"/>
</dbReference>
<dbReference type="Proteomes" id="UP000561271">
    <property type="component" value="Unassembled WGS sequence"/>
</dbReference>
<dbReference type="Proteomes" id="UP000588083">
    <property type="component" value="Unassembled WGS sequence"/>
</dbReference>
<evidence type="ECO:0000313" key="13">
    <source>
        <dbReference type="Proteomes" id="UP000574717"/>
    </source>
</evidence>
<dbReference type="EC" id="6.3.4.15" evidence="5"/>
<dbReference type="CDD" id="cd16442">
    <property type="entry name" value="BPL"/>
    <property type="match status" value="1"/>
</dbReference>
<protein>
    <recommendedName>
        <fullName evidence="5">biotin--[biotin carboxyl-carrier protein] ligase</fullName>
        <ecNumber evidence="5">6.3.4.15</ecNumber>
    </recommendedName>
</protein>
<proteinExistence type="predicted"/>
<keyword evidence="1 7" id="KW-0436">Ligase</keyword>
<dbReference type="AlphaFoldDB" id="A0A6V8NHC0"/>
<evidence type="ECO:0000313" key="9">
    <source>
        <dbReference type="EMBL" id="GFP30396.1"/>
    </source>
</evidence>
<gene>
    <name evidence="7" type="ORF">HKBW3S03_00962</name>
    <name evidence="8" type="ORF">HKBW3S09_00030</name>
    <name evidence="9" type="ORF">HKBW3S34_01317</name>
    <name evidence="10" type="ORF">HKBW3S44_00261</name>
    <name evidence="11" type="ORF">HKBW3S47_00178</name>
</gene>
<accession>A0A6V8NHC0</accession>
<dbReference type="Pfam" id="PF03099">
    <property type="entry name" value="BPL_LplA_LipB"/>
    <property type="match status" value="1"/>
</dbReference>
<comment type="caution">
    <text evidence="7">The sequence shown here is derived from an EMBL/GenBank/DDBJ whole genome shotgun (WGS) entry which is preliminary data.</text>
</comment>
<dbReference type="Proteomes" id="UP000585609">
    <property type="component" value="Unassembled WGS sequence"/>
</dbReference>
<dbReference type="EMBL" id="BLSC01000011">
    <property type="protein sequence ID" value="GFP36578.1"/>
    <property type="molecule type" value="Genomic_DNA"/>
</dbReference>
<keyword evidence="4" id="KW-0092">Biotin</keyword>
<sequence length="258" mass="28303">MRIYSPGNQADREILFLQEVGSTNDYARKLFQKGCAAGTVVVARRQIGGRGRRGRSWSSPEGGLWFSLILPCRPEDSSVHKVPLIISLSVAQAVEERCGVKTELKWPNDVLIGGKKIAGILIERGTRDTGEEALLVGIGINVNLEQEVLQREGIQEVATSLDIVTGREEDLYALLLSVLDKIEENLHNLYYNQGDLLGKVTPRMSILGQMVAVQLEGDTIYGRASGLTQEGALVIQAGKRTRTLYSGDVVSLRLREDS</sequence>
<dbReference type="SUPFAM" id="SSF55681">
    <property type="entry name" value="Class II aaRS and biotin synthetases"/>
    <property type="match status" value="1"/>
</dbReference>
<dbReference type="InterPro" id="IPR045864">
    <property type="entry name" value="aa-tRNA-synth_II/BPL/LPL"/>
</dbReference>
<evidence type="ECO:0000256" key="1">
    <source>
        <dbReference type="ARBA" id="ARBA00022598"/>
    </source>
</evidence>
<name>A0A6V8NHC0_9ACTN</name>
<dbReference type="EMBL" id="BLRZ01000063">
    <property type="protein sequence ID" value="GFP30396.1"/>
    <property type="molecule type" value="Genomic_DNA"/>
</dbReference>
<reference evidence="12 13" key="1">
    <citation type="journal article" date="2020" name="Front. Microbiol.">
        <title>Single-cell genomics of novel Actinobacteria with the Wood-Ljungdahl pathway discovered in a serpentinizing system.</title>
        <authorList>
            <person name="Merino N."/>
            <person name="Kawai M."/>
            <person name="Boyd E.S."/>
            <person name="Colman D.R."/>
            <person name="McGlynn S.E."/>
            <person name="Nealson K.H."/>
            <person name="Kurokawa K."/>
            <person name="Hongoh Y."/>
        </authorList>
    </citation>
    <scope>NUCLEOTIDE SEQUENCE [LARGE SCALE GENOMIC DNA]</scope>
    <source>
        <strain evidence="7 13">S03</strain>
        <strain evidence="8 14">S09_30</strain>
        <strain evidence="9 15">S34</strain>
        <strain evidence="10">S44</strain>
        <strain evidence="11 12">S47</strain>
    </source>
</reference>
<dbReference type="GO" id="GO:0005524">
    <property type="term" value="F:ATP binding"/>
    <property type="evidence" value="ECO:0007669"/>
    <property type="project" value="UniProtKB-KW"/>
</dbReference>
<dbReference type="NCBIfam" id="TIGR00121">
    <property type="entry name" value="birA_ligase"/>
    <property type="match status" value="1"/>
</dbReference>
<evidence type="ECO:0000259" key="6">
    <source>
        <dbReference type="PROSITE" id="PS51733"/>
    </source>
</evidence>
<evidence type="ECO:0000313" key="8">
    <source>
        <dbReference type="EMBL" id="GFP22563.1"/>
    </source>
</evidence>
<keyword evidence="3" id="KW-0067">ATP-binding</keyword>
<evidence type="ECO:0000256" key="2">
    <source>
        <dbReference type="ARBA" id="ARBA00022741"/>
    </source>
</evidence>
<dbReference type="PANTHER" id="PTHR12835">
    <property type="entry name" value="BIOTIN PROTEIN LIGASE"/>
    <property type="match status" value="1"/>
</dbReference>
<dbReference type="Gene3D" id="2.30.30.100">
    <property type="match status" value="1"/>
</dbReference>
<keyword evidence="2" id="KW-0547">Nucleotide-binding</keyword>
<dbReference type="GO" id="GO:0004077">
    <property type="term" value="F:biotin--[biotin carboxyl-carrier protein] ligase activity"/>
    <property type="evidence" value="ECO:0007669"/>
    <property type="project" value="UniProtKB-EC"/>
</dbReference>
<evidence type="ECO:0000256" key="4">
    <source>
        <dbReference type="ARBA" id="ARBA00023267"/>
    </source>
</evidence>
<organism evidence="7 13">
    <name type="scientific">Candidatus Hakubella thermalkaliphila</name>
    <dbReference type="NCBI Taxonomy" id="2754717"/>
    <lineage>
        <taxon>Bacteria</taxon>
        <taxon>Bacillati</taxon>
        <taxon>Actinomycetota</taxon>
        <taxon>Actinomycetota incertae sedis</taxon>
        <taxon>Candidatus Hakubellales</taxon>
        <taxon>Candidatus Hakubellaceae</taxon>
        <taxon>Candidatus Hakubella</taxon>
    </lineage>
</organism>
<evidence type="ECO:0000313" key="12">
    <source>
        <dbReference type="Proteomes" id="UP000569018"/>
    </source>
</evidence>
<keyword evidence="15" id="KW-1185">Reference proteome</keyword>
<evidence type="ECO:0000313" key="11">
    <source>
        <dbReference type="EMBL" id="GFP38477.1"/>
    </source>
</evidence>
<dbReference type="InterPro" id="IPR004408">
    <property type="entry name" value="Biotin_CoA_COase_ligase"/>
</dbReference>
<dbReference type="InterPro" id="IPR008988">
    <property type="entry name" value="Transcriptional_repressor_C"/>
</dbReference>
<dbReference type="Gene3D" id="3.30.930.10">
    <property type="entry name" value="Bira Bifunctional Protein, Domain 2"/>
    <property type="match status" value="1"/>
</dbReference>
<evidence type="ECO:0000313" key="10">
    <source>
        <dbReference type="EMBL" id="GFP36578.1"/>
    </source>
</evidence>
<dbReference type="InterPro" id="IPR003142">
    <property type="entry name" value="BPL_C"/>
</dbReference>
<dbReference type="SUPFAM" id="SSF50037">
    <property type="entry name" value="C-terminal domain of transcriptional repressors"/>
    <property type="match status" value="1"/>
</dbReference>
<evidence type="ECO:0000313" key="7">
    <source>
        <dbReference type="EMBL" id="GFP19457.1"/>
    </source>
</evidence>
<feature type="domain" description="BPL/LPL catalytic" evidence="6">
    <location>
        <begin position="1"/>
        <end position="190"/>
    </location>
</feature>
<dbReference type="Pfam" id="PF02237">
    <property type="entry name" value="BPL_C"/>
    <property type="match status" value="1"/>
</dbReference>
<dbReference type="EMBL" id="BLRU01000081">
    <property type="protein sequence ID" value="GFP19457.1"/>
    <property type="molecule type" value="Genomic_DNA"/>
</dbReference>